<feature type="non-terminal residue" evidence="1">
    <location>
        <position position="36"/>
    </location>
</feature>
<proteinExistence type="predicted"/>
<protein>
    <submittedName>
        <fullName evidence="1">Uncharacterized protein</fullName>
    </submittedName>
</protein>
<evidence type="ECO:0000313" key="2">
    <source>
        <dbReference type="Proteomes" id="UP000054359"/>
    </source>
</evidence>
<name>A0A087UZR7_STEMI</name>
<dbReference type="EMBL" id="KK122506">
    <property type="protein sequence ID" value="KFM82856.1"/>
    <property type="molecule type" value="Genomic_DNA"/>
</dbReference>
<keyword evidence="2" id="KW-1185">Reference proteome</keyword>
<accession>A0A087UZR7</accession>
<dbReference type="AlphaFoldDB" id="A0A087UZR7"/>
<dbReference type="Proteomes" id="UP000054359">
    <property type="component" value="Unassembled WGS sequence"/>
</dbReference>
<reference evidence="1 2" key="1">
    <citation type="submission" date="2013-11" db="EMBL/GenBank/DDBJ databases">
        <title>Genome sequencing of Stegodyphus mimosarum.</title>
        <authorList>
            <person name="Bechsgaard J."/>
        </authorList>
    </citation>
    <scope>NUCLEOTIDE SEQUENCE [LARGE SCALE GENOMIC DNA]</scope>
</reference>
<gene>
    <name evidence="1" type="ORF">X975_12895</name>
</gene>
<organism evidence="1 2">
    <name type="scientific">Stegodyphus mimosarum</name>
    <name type="common">African social velvet spider</name>
    <dbReference type="NCBI Taxonomy" id="407821"/>
    <lineage>
        <taxon>Eukaryota</taxon>
        <taxon>Metazoa</taxon>
        <taxon>Ecdysozoa</taxon>
        <taxon>Arthropoda</taxon>
        <taxon>Chelicerata</taxon>
        <taxon>Arachnida</taxon>
        <taxon>Araneae</taxon>
        <taxon>Araneomorphae</taxon>
        <taxon>Entelegynae</taxon>
        <taxon>Eresoidea</taxon>
        <taxon>Eresidae</taxon>
        <taxon>Stegodyphus</taxon>
    </lineage>
</organism>
<evidence type="ECO:0000313" key="1">
    <source>
        <dbReference type="EMBL" id="KFM82856.1"/>
    </source>
</evidence>
<sequence>MRKEKVSLIKKFLLIFLQKLSKQSMESIPKQCLSKR</sequence>